<comment type="caution">
    <text evidence="2">The sequence shown here is derived from an EMBL/GenBank/DDBJ whole genome shotgun (WGS) entry which is preliminary data.</text>
</comment>
<feature type="compositionally biased region" description="Low complexity" evidence="1">
    <location>
        <begin position="34"/>
        <end position="49"/>
    </location>
</feature>
<evidence type="ECO:0000313" key="2">
    <source>
        <dbReference type="EMBL" id="RLN08391.1"/>
    </source>
</evidence>
<feature type="region of interest" description="Disordered" evidence="1">
    <location>
        <begin position="1"/>
        <end position="108"/>
    </location>
</feature>
<evidence type="ECO:0000256" key="1">
    <source>
        <dbReference type="SAM" id="MobiDB-lite"/>
    </source>
</evidence>
<feature type="compositionally biased region" description="Low complexity" evidence="1">
    <location>
        <begin position="15"/>
        <end position="26"/>
    </location>
</feature>
<proteinExistence type="predicted"/>
<gene>
    <name evidence="2" type="ORF">C2845_PM11G26910</name>
</gene>
<dbReference type="AlphaFoldDB" id="A0A3L6RRF7"/>
<sequence length="226" mass="23562">MASRGGCAGLGAGRTGSLRAPVARAPSIRRRVAPRSSSSPPLSRTSRCRGQLAAAPPVRVRLGASRGAALRHPTRHWSPTAGPATGGHGEGAEEEDTEHERDTTAGAGWGRGRVATAAAYAGHGVAAACAGCSRGIRRRGGGKGAEEEDAKREQDAAACAGWGRGRGADGARVHAGLARRTCTTAVPRSRTTARPRPRHCRPRRRPAGHLEEEEREIGEGEMKDQI</sequence>
<keyword evidence="3" id="KW-1185">Reference proteome</keyword>
<protein>
    <submittedName>
        <fullName evidence="2">Uncharacterized protein</fullName>
    </submittedName>
</protein>
<feature type="compositionally biased region" description="Basic and acidic residues" evidence="1">
    <location>
        <begin position="208"/>
        <end position="226"/>
    </location>
</feature>
<accession>A0A3L6RRF7</accession>
<feature type="region of interest" description="Disordered" evidence="1">
    <location>
        <begin position="183"/>
        <end position="226"/>
    </location>
</feature>
<dbReference type="Proteomes" id="UP000275267">
    <property type="component" value="Unassembled WGS sequence"/>
</dbReference>
<feature type="compositionally biased region" description="Basic residues" evidence="1">
    <location>
        <begin position="191"/>
        <end position="207"/>
    </location>
</feature>
<organism evidence="2 3">
    <name type="scientific">Panicum miliaceum</name>
    <name type="common">Proso millet</name>
    <name type="synonym">Broomcorn millet</name>
    <dbReference type="NCBI Taxonomy" id="4540"/>
    <lineage>
        <taxon>Eukaryota</taxon>
        <taxon>Viridiplantae</taxon>
        <taxon>Streptophyta</taxon>
        <taxon>Embryophyta</taxon>
        <taxon>Tracheophyta</taxon>
        <taxon>Spermatophyta</taxon>
        <taxon>Magnoliopsida</taxon>
        <taxon>Liliopsida</taxon>
        <taxon>Poales</taxon>
        <taxon>Poaceae</taxon>
        <taxon>PACMAD clade</taxon>
        <taxon>Panicoideae</taxon>
        <taxon>Panicodae</taxon>
        <taxon>Paniceae</taxon>
        <taxon>Panicinae</taxon>
        <taxon>Panicum</taxon>
        <taxon>Panicum sect. Panicum</taxon>
    </lineage>
</organism>
<name>A0A3L6RRF7_PANMI</name>
<dbReference type="EMBL" id="PQIB02000007">
    <property type="protein sequence ID" value="RLN08391.1"/>
    <property type="molecule type" value="Genomic_DNA"/>
</dbReference>
<reference evidence="3" key="1">
    <citation type="journal article" date="2019" name="Nat. Commun.">
        <title>The genome of broomcorn millet.</title>
        <authorList>
            <person name="Zou C."/>
            <person name="Miki D."/>
            <person name="Li D."/>
            <person name="Tang Q."/>
            <person name="Xiao L."/>
            <person name="Rajput S."/>
            <person name="Deng P."/>
            <person name="Jia W."/>
            <person name="Huang R."/>
            <person name="Zhang M."/>
            <person name="Sun Y."/>
            <person name="Hu J."/>
            <person name="Fu X."/>
            <person name="Schnable P.S."/>
            <person name="Li F."/>
            <person name="Zhang H."/>
            <person name="Feng B."/>
            <person name="Zhu X."/>
            <person name="Liu R."/>
            <person name="Schnable J.C."/>
            <person name="Zhu J.-K."/>
            <person name="Zhang H."/>
        </authorList>
    </citation>
    <scope>NUCLEOTIDE SEQUENCE [LARGE SCALE GENOMIC DNA]</scope>
</reference>
<feature type="compositionally biased region" description="Gly residues" evidence="1">
    <location>
        <begin position="1"/>
        <end position="14"/>
    </location>
</feature>
<feature type="region of interest" description="Disordered" evidence="1">
    <location>
        <begin position="137"/>
        <end position="156"/>
    </location>
</feature>
<evidence type="ECO:0000313" key="3">
    <source>
        <dbReference type="Proteomes" id="UP000275267"/>
    </source>
</evidence>